<reference evidence="4" key="1">
    <citation type="submission" date="2022-03" db="EMBL/GenBank/DDBJ databases">
        <title>Draft genome sequence of Aduncisulcus paluster, a free-living microaerophilic Fornicata.</title>
        <authorList>
            <person name="Yuyama I."/>
            <person name="Kume K."/>
            <person name="Tamura T."/>
            <person name="Inagaki Y."/>
            <person name="Hashimoto T."/>
        </authorList>
    </citation>
    <scope>NUCLEOTIDE SEQUENCE</scope>
    <source>
        <strain evidence="4">NY0171</strain>
    </source>
</reference>
<evidence type="ECO:0000256" key="2">
    <source>
        <dbReference type="SAM" id="MobiDB-lite"/>
    </source>
</evidence>
<evidence type="ECO:0000259" key="3">
    <source>
        <dbReference type="PROSITE" id="PS50158"/>
    </source>
</evidence>
<gene>
    <name evidence="4" type="ORF">ADUPG1_001960</name>
</gene>
<feature type="compositionally biased region" description="Basic and acidic residues" evidence="2">
    <location>
        <begin position="270"/>
        <end position="283"/>
    </location>
</feature>
<dbReference type="SUPFAM" id="SSF57756">
    <property type="entry name" value="Retrovirus zinc finger-like domains"/>
    <property type="match status" value="1"/>
</dbReference>
<evidence type="ECO:0000313" key="5">
    <source>
        <dbReference type="Proteomes" id="UP001057375"/>
    </source>
</evidence>
<feature type="region of interest" description="Disordered" evidence="2">
    <location>
        <begin position="270"/>
        <end position="319"/>
    </location>
</feature>
<dbReference type="EMBL" id="BQXS01002021">
    <property type="protein sequence ID" value="GKT31307.1"/>
    <property type="molecule type" value="Genomic_DNA"/>
</dbReference>
<proteinExistence type="predicted"/>
<feature type="compositionally biased region" description="Basic residues" evidence="2">
    <location>
        <begin position="296"/>
        <end position="305"/>
    </location>
</feature>
<organism evidence="4 5">
    <name type="scientific">Aduncisulcus paluster</name>
    <dbReference type="NCBI Taxonomy" id="2918883"/>
    <lineage>
        <taxon>Eukaryota</taxon>
        <taxon>Metamonada</taxon>
        <taxon>Carpediemonas-like organisms</taxon>
        <taxon>Aduncisulcus</taxon>
    </lineage>
</organism>
<keyword evidence="1" id="KW-0863">Zinc-finger</keyword>
<keyword evidence="1" id="KW-0862">Zinc</keyword>
<dbReference type="SMART" id="SM00343">
    <property type="entry name" value="ZnF_C2HC"/>
    <property type="match status" value="1"/>
</dbReference>
<evidence type="ECO:0000313" key="4">
    <source>
        <dbReference type="EMBL" id="GKT31307.1"/>
    </source>
</evidence>
<dbReference type="PROSITE" id="PS50158">
    <property type="entry name" value="ZF_CCHC"/>
    <property type="match status" value="1"/>
</dbReference>
<dbReference type="Pfam" id="PF00098">
    <property type="entry name" value="zf-CCHC"/>
    <property type="match status" value="1"/>
</dbReference>
<keyword evidence="5" id="KW-1185">Reference proteome</keyword>
<sequence length="382" mass="43558">MYTLIDLDILSIYEDVCHVKLPNPEDMTPEEVRASESTFVEAVSSFFGKLSGLDAYLIRVLCLFNKFAVVLLQNNYFRGIIVMKTDIQKIPRLFGFGKPLFRRFVKEFQKYRALGGEAHLFALIDSAARSIYEDVVDTTLPDPVSLLTEDESGVPEIRSSEEELFIKAVKNHFGQLSGLDALYEFRKISLREITMTAVSKYLTRYRETLEDVTPTDMPSGTLLTKYFTKGIRDPRFRIRVEAALDKEDASMKLLTRTLVEQASIVIENREDMESYEQQRDSRRTTSSSSSKPPMRGARKPQMGKRRYSEGDRKVGTPKRSKGDVICFICGKKGHYASNCPNKTAVKEKDEYLLRLDNAKGPLLTIPLSVRIPEQSLEKSWEV</sequence>
<protein>
    <recommendedName>
        <fullName evidence="3">CCHC-type domain-containing protein</fullName>
    </recommendedName>
</protein>
<comment type="caution">
    <text evidence="4">The sequence shown here is derived from an EMBL/GenBank/DDBJ whole genome shotgun (WGS) entry which is preliminary data.</text>
</comment>
<keyword evidence="1" id="KW-0479">Metal-binding</keyword>
<feature type="domain" description="CCHC-type" evidence="3">
    <location>
        <begin position="326"/>
        <end position="341"/>
    </location>
</feature>
<dbReference type="Gene3D" id="4.10.60.10">
    <property type="entry name" value="Zinc finger, CCHC-type"/>
    <property type="match status" value="1"/>
</dbReference>
<dbReference type="InterPro" id="IPR036875">
    <property type="entry name" value="Znf_CCHC_sf"/>
</dbReference>
<feature type="non-terminal residue" evidence="4">
    <location>
        <position position="382"/>
    </location>
</feature>
<evidence type="ECO:0000256" key="1">
    <source>
        <dbReference type="PROSITE-ProRule" id="PRU00047"/>
    </source>
</evidence>
<dbReference type="InterPro" id="IPR001878">
    <property type="entry name" value="Znf_CCHC"/>
</dbReference>
<accession>A0ABQ5KFK9</accession>
<dbReference type="Proteomes" id="UP001057375">
    <property type="component" value="Unassembled WGS sequence"/>
</dbReference>
<name>A0ABQ5KFK9_9EUKA</name>